<dbReference type="Pfam" id="PF17963">
    <property type="entry name" value="Big_9"/>
    <property type="match status" value="1"/>
</dbReference>
<evidence type="ECO:0000313" key="3">
    <source>
        <dbReference type="EMBL" id="BCX49743.1"/>
    </source>
</evidence>
<dbReference type="RefSeq" id="WP_338686473.1">
    <property type="nucleotide sequence ID" value="NZ_AP024702.1"/>
</dbReference>
<dbReference type="InterPro" id="IPR011050">
    <property type="entry name" value="Pectin_lyase_fold/virulence"/>
</dbReference>
<dbReference type="EMBL" id="AP024702">
    <property type="protein sequence ID" value="BCX49743.1"/>
    <property type="molecule type" value="Genomic_DNA"/>
</dbReference>
<keyword evidence="2" id="KW-0732">Signal</keyword>
<feature type="chain" id="PRO_5046373236" description="DUF11 domain-containing protein" evidence="2">
    <location>
        <begin position="34"/>
        <end position="927"/>
    </location>
</feature>
<proteinExistence type="predicted"/>
<gene>
    <name evidence="3" type="ORF">HAHE_36510</name>
</gene>
<protein>
    <recommendedName>
        <fullName evidence="5">DUF11 domain-containing protein</fullName>
    </recommendedName>
</protein>
<feature type="region of interest" description="Disordered" evidence="1">
    <location>
        <begin position="881"/>
        <end position="927"/>
    </location>
</feature>
<dbReference type="Proteomes" id="UP001374893">
    <property type="component" value="Chromosome"/>
</dbReference>
<name>A0ABN6H8E0_9BACT</name>
<evidence type="ECO:0000256" key="2">
    <source>
        <dbReference type="SAM" id="SignalP"/>
    </source>
</evidence>
<sequence>MPSPQFSPIPRPRLNASVVARFAILILPVTVFAQGPAVSGTQTADLDDTNSNGVASPGEDIDYDIRLNNSGSDANNVRVTDTIDGNATLGAVMVGPIGIDETYAVTGNIGISVPAGVGVLVNDLDPDGGVSPGLAVESFDSSSTQGGTVAVAPDGSFTYTPPTGFTGTDSFTYKVRDAQNLVGLSPGVVTLNVGSPVWFVNDLDATPDDATAGTAANPFNSAAAFAARNNGAAGNPGDGHAIYVFSGSGATLGPFSLRASQVLLGQGVALSSGNLGFALATYSTGLPAPGAPPVITGASNAILLATNNTVRGLSVGNIPPATNAISGSSFGTLTLSDFSTSGTGGILDLSNGTLNATTGITRLDSVDCGTGISLSSVAGSGLTVSTGTSIANFLNNGMRLTNCTAPVALADLDLSTTAPQTNAGAVGIFASNCTSIASTSGTLSTADAVAVDIDNSALGLALDRVSVDGADRGIDLDTTTGTFSITGDGSNSANGSGGTLANTVNDGIVLSAAGGLSVAQLNIQNTGGSAVHGRNACSNLSFRHGNYSNIGTIPAPGLHAIDFDNTDGSGTSSVTGTLDIQNISVSGIVSSGLVIHNESDSLIATVNGSSSFTAGNPTFGLFGIHVEANAGAAVNLAVNGVTFDQLEGQAVRFEHDSFSPCQLSITGCTSTNGGGIDDSLGGGGISATASGTGALTAFITGNVLSDITGEGISLDGALGATQNVNASISGNTITATQPVPFLLGDGIAVRKDSGGLWQVLVSNNNLSPSAGSASNLLRGIYARTRDNGGTLTLEVADCTISGTDEEGFRLFSDQDLPGPGATTNLTLINNDISSTGPDTIGLRLRDFTTLCANIDNPLLAVTDTIDINLGTALGPIASVTQADPAGPSPNLSSENGGAAIQTTAPGPPGTSLIFSAPPCPRPLLPTP</sequence>
<dbReference type="SUPFAM" id="SSF51126">
    <property type="entry name" value="Pectin lyase-like"/>
    <property type="match status" value="1"/>
</dbReference>
<feature type="signal peptide" evidence="2">
    <location>
        <begin position="1"/>
        <end position="33"/>
    </location>
</feature>
<feature type="compositionally biased region" description="Polar residues" evidence="1">
    <location>
        <begin position="889"/>
        <end position="904"/>
    </location>
</feature>
<reference evidence="3 4" key="1">
    <citation type="submission" date="2021-06" db="EMBL/GenBank/DDBJ databases">
        <title>Complete genome of Haloferula helveola possessing various polysaccharide degrading enzymes.</title>
        <authorList>
            <person name="Takami H."/>
            <person name="Huang C."/>
            <person name="Hamasaki K."/>
        </authorList>
    </citation>
    <scope>NUCLEOTIDE SEQUENCE [LARGE SCALE GENOMIC DNA]</scope>
    <source>
        <strain evidence="3 4">CN-1</strain>
    </source>
</reference>
<feature type="compositionally biased region" description="Pro residues" evidence="1">
    <location>
        <begin position="917"/>
        <end position="927"/>
    </location>
</feature>
<dbReference type="SMART" id="SM00710">
    <property type="entry name" value="PbH1"/>
    <property type="match status" value="10"/>
</dbReference>
<evidence type="ECO:0000313" key="4">
    <source>
        <dbReference type="Proteomes" id="UP001374893"/>
    </source>
</evidence>
<keyword evidence="4" id="KW-1185">Reference proteome</keyword>
<accession>A0ABN6H8E0</accession>
<dbReference type="Gene3D" id="2.60.40.3440">
    <property type="match status" value="1"/>
</dbReference>
<dbReference type="InterPro" id="IPR006626">
    <property type="entry name" value="PbH1"/>
</dbReference>
<organism evidence="3 4">
    <name type="scientific">Haloferula helveola</name>
    <dbReference type="NCBI Taxonomy" id="490095"/>
    <lineage>
        <taxon>Bacteria</taxon>
        <taxon>Pseudomonadati</taxon>
        <taxon>Verrucomicrobiota</taxon>
        <taxon>Verrucomicrobiia</taxon>
        <taxon>Verrucomicrobiales</taxon>
        <taxon>Verrucomicrobiaceae</taxon>
        <taxon>Haloferula</taxon>
    </lineage>
</organism>
<evidence type="ECO:0008006" key="5">
    <source>
        <dbReference type="Google" id="ProtNLM"/>
    </source>
</evidence>
<evidence type="ECO:0000256" key="1">
    <source>
        <dbReference type="SAM" id="MobiDB-lite"/>
    </source>
</evidence>